<dbReference type="InterPro" id="IPR008271">
    <property type="entry name" value="Ser/Thr_kinase_AS"/>
</dbReference>
<dbReference type="PANTHER" id="PTHR24056">
    <property type="entry name" value="CELL DIVISION PROTEIN KINASE"/>
    <property type="match status" value="1"/>
</dbReference>
<evidence type="ECO:0000259" key="22">
    <source>
        <dbReference type="PROSITE" id="PS50011"/>
    </source>
</evidence>
<evidence type="ECO:0000256" key="21">
    <source>
        <dbReference type="SAM" id="MobiDB-lite"/>
    </source>
</evidence>
<protein>
    <recommendedName>
        <fullName evidence="17">Cyclin-dependent kinase 8</fullName>
        <ecNumber evidence="4">2.7.11.22</ecNumber>
        <ecNumber evidence="3">2.7.11.23</ecNumber>
    </recommendedName>
</protein>
<organism evidence="23 24">
    <name type="scientific">Saitoella complicata (strain BCRC 22490 / CBS 7301 / JCM 7358 / NBRC 10748 / NRRL Y-17804)</name>
    <dbReference type="NCBI Taxonomy" id="698492"/>
    <lineage>
        <taxon>Eukaryota</taxon>
        <taxon>Fungi</taxon>
        <taxon>Dikarya</taxon>
        <taxon>Ascomycota</taxon>
        <taxon>Taphrinomycotina</taxon>
        <taxon>Taphrinomycotina incertae sedis</taxon>
        <taxon>Saitoella</taxon>
    </lineage>
</organism>
<evidence type="ECO:0000256" key="15">
    <source>
        <dbReference type="ARBA" id="ARBA00023163"/>
    </source>
</evidence>
<feature type="region of interest" description="Disordered" evidence="21">
    <location>
        <begin position="454"/>
        <end position="477"/>
    </location>
</feature>
<evidence type="ECO:0000256" key="8">
    <source>
        <dbReference type="ARBA" id="ARBA00022723"/>
    </source>
</evidence>
<dbReference type="STRING" id="698492.A0A0E9NCA0"/>
<dbReference type="GO" id="GO:0004693">
    <property type="term" value="F:cyclin-dependent protein serine/threonine kinase activity"/>
    <property type="evidence" value="ECO:0007669"/>
    <property type="project" value="UniProtKB-EC"/>
</dbReference>
<dbReference type="InterPro" id="IPR050108">
    <property type="entry name" value="CDK"/>
</dbReference>
<evidence type="ECO:0000256" key="11">
    <source>
        <dbReference type="ARBA" id="ARBA00022840"/>
    </source>
</evidence>
<keyword evidence="12" id="KW-0460">Magnesium</keyword>
<comment type="catalytic activity">
    <reaction evidence="19">
        <text>L-seryl-[protein] + ATP = O-phospho-L-seryl-[protein] + ADP + H(+)</text>
        <dbReference type="Rhea" id="RHEA:17989"/>
        <dbReference type="Rhea" id="RHEA-COMP:9863"/>
        <dbReference type="Rhea" id="RHEA-COMP:11604"/>
        <dbReference type="ChEBI" id="CHEBI:15378"/>
        <dbReference type="ChEBI" id="CHEBI:29999"/>
        <dbReference type="ChEBI" id="CHEBI:30616"/>
        <dbReference type="ChEBI" id="CHEBI:83421"/>
        <dbReference type="ChEBI" id="CHEBI:456216"/>
        <dbReference type="EC" id="2.7.11.22"/>
    </reaction>
</comment>
<dbReference type="InterPro" id="IPR000719">
    <property type="entry name" value="Prot_kinase_dom"/>
</dbReference>
<dbReference type="Gene3D" id="1.10.510.10">
    <property type="entry name" value="Transferase(Phosphotransferase) domain 1"/>
    <property type="match status" value="1"/>
</dbReference>
<keyword evidence="11" id="KW-0067">ATP-binding</keyword>
<comment type="similarity">
    <text evidence="2">Belongs to the protein kinase superfamily. CMGC Ser/Thr protein kinase family. CDC2/CDKX subfamily.</text>
</comment>
<feature type="domain" description="Protein kinase" evidence="22">
    <location>
        <begin position="70"/>
        <end position="388"/>
    </location>
</feature>
<comment type="subcellular location">
    <subcellularLocation>
        <location evidence="1">Nucleus</location>
    </subcellularLocation>
</comment>
<evidence type="ECO:0000313" key="23">
    <source>
        <dbReference type="EMBL" id="GAO47454.1"/>
    </source>
</evidence>
<comment type="caution">
    <text evidence="23">The sequence shown here is derived from an EMBL/GenBank/DDBJ whole genome shotgun (WGS) entry which is preliminary data.</text>
</comment>
<gene>
    <name evidence="23" type="ORF">G7K_1661-t1</name>
</gene>
<dbReference type="AlphaFoldDB" id="A0A0E9NCA0"/>
<comment type="catalytic activity">
    <reaction evidence="20">
        <text>[DNA-directed RNA polymerase] + ATP = phospho-[DNA-directed RNA polymerase] + ADP + H(+)</text>
        <dbReference type="Rhea" id="RHEA:10216"/>
        <dbReference type="Rhea" id="RHEA-COMP:11321"/>
        <dbReference type="Rhea" id="RHEA-COMP:11322"/>
        <dbReference type="ChEBI" id="CHEBI:15378"/>
        <dbReference type="ChEBI" id="CHEBI:30616"/>
        <dbReference type="ChEBI" id="CHEBI:43176"/>
        <dbReference type="ChEBI" id="CHEBI:68546"/>
        <dbReference type="ChEBI" id="CHEBI:456216"/>
        <dbReference type="EC" id="2.7.11.23"/>
    </reaction>
</comment>
<dbReference type="PANTHER" id="PTHR24056:SF495">
    <property type="entry name" value="CYCLIN-DEPENDENT KINASE 8-RELATED"/>
    <property type="match status" value="1"/>
</dbReference>
<evidence type="ECO:0000256" key="10">
    <source>
        <dbReference type="ARBA" id="ARBA00022777"/>
    </source>
</evidence>
<dbReference type="GO" id="GO:0046872">
    <property type="term" value="F:metal ion binding"/>
    <property type="evidence" value="ECO:0007669"/>
    <property type="project" value="UniProtKB-KW"/>
</dbReference>
<keyword evidence="13" id="KW-0805">Transcription regulation</keyword>
<dbReference type="SUPFAM" id="SSF56112">
    <property type="entry name" value="Protein kinase-like (PK-like)"/>
    <property type="match status" value="1"/>
</dbReference>
<dbReference type="PROSITE" id="PS00108">
    <property type="entry name" value="PROTEIN_KINASE_ST"/>
    <property type="match status" value="1"/>
</dbReference>
<evidence type="ECO:0000256" key="12">
    <source>
        <dbReference type="ARBA" id="ARBA00022842"/>
    </source>
</evidence>
<reference evidence="23 24" key="1">
    <citation type="journal article" date="2011" name="J. Gen. Appl. Microbiol.">
        <title>Draft genome sequencing of the enigmatic yeast Saitoella complicata.</title>
        <authorList>
            <person name="Nishida H."/>
            <person name="Hamamoto M."/>
            <person name="Sugiyama J."/>
        </authorList>
    </citation>
    <scope>NUCLEOTIDE SEQUENCE [LARGE SCALE GENOMIC DNA]</scope>
    <source>
        <strain evidence="23 24">NRRL Y-17804</strain>
    </source>
</reference>
<reference evidence="23 24" key="3">
    <citation type="journal article" date="2015" name="Genome Announc.">
        <title>Draft Genome Sequence of the Archiascomycetous Yeast Saitoella complicata.</title>
        <authorList>
            <person name="Yamauchi K."/>
            <person name="Kondo S."/>
            <person name="Hamamoto M."/>
            <person name="Takahashi Y."/>
            <person name="Ogura Y."/>
            <person name="Hayashi T."/>
            <person name="Nishida H."/>
        </authorList>
    </citation>
    <scope>NUCLEOTIDE SEQUENCE [LARGE SCALE GENOMIC DNA]</scope>
    <source>
        <strain evidence="23 24">NRRL Y-17804</strain>
    </source>
</reference>
<evidence type="ECO:0000256" key="19">
    <source>
        <dbReference type="ARBA" id="ARBA00048367"/>
    </source>
</evidence>
<sequence>MRIRLPIPKHFPLLPTFGEGHVMSPSGDELRYRHKNGSAEQPLKINRRGYSMEKYFRRKDAARAKVLDKYEIQGFISSGTYGRVYKARSRDPDDRREFAIKKFKPEREGEVQYTGLSQSAIREMGLCNELKHVNIIALVEVILEEKCIYMIFEYADHDLLQIIQTHVANDRKVIPMPVIRSIMYQLLNATAYLHAQWILHRDIKPANIMVTSPSQGGTLKVGDLGLARLARRPLHSLTHSDKVVVTIWYRPPELLLNASHYGPAVDIWSIGCTFLELLALKPAFKGEEVRMGQNTGTKKHEVPFQKSQCIKILEILGTPGDSDCGSLRTTPEWRAFRALKNYSRRLSDWYRDVGKATDPHALDLIEKLLTWDPNTRISASEALKHPFFSDIPEGAKSNCFHLDVNNLTDEGRISYPRRKITVDEADIKTVGSGTSNPGKTGAAPGAVASVSAVGTSGLGAKRKAGGDPVQRVKRMRE</sequence>
<accession>A0A0E9NCA0</accession>
<dbReference type="Proteomes" id="UP000033140">
    <property type="component" value="Unassembled WGS sequence"/>
</dbReference>
<keyword evidence="15" id="KW-0804">Transcription</keyword>
<dbReference type="OMA" id="YFKNGGP"/>
<proteinExistence type="inferred from homology"/>
<evidence type="ECO:0000256" key="13">
    <source>
        <dbReference type="ARBA" id="ARBA00023015"/>
    </source>
</evidence>
<evidence type="ECO:0000256" key="14">
    <source>
        <dbReference type="ARBA" id="ARBA00023159"/>
    </source>
</evidence>
<dbReference type="GO" id="GO:0005524">
    <property type="term" value="F:ATP binding"/>
    <property type="evidence" value="ECO:0007669"/>
    <property type="project" value="UniProtKB-KW"/>
</dbReference>
<evidence type="ECO:0000256" key="7">
    <source>
        <dbReference type="ARBA" id="ARBA00022679"/>
    </source>
</evidence>
<evidence type="ECO:0000256" key="2">
    <source>
        <dbReference type="ARBA" id="ARBA00006485"/>
    </source>
</evidence>
<keyword evidence="8" id="KW-0479">Metal-binding</keyword>
<dbReference type="InterPro" id="IPR011009">
    <property type="entry name" value="Kinase-like_dom_sf"/>
</dbReference>
<dbReference type="EC" id="2.7.11.23" evidence="3"/>
<dbReference type="EMBL" id="BACD03000009">
    <property type="protein sequence ID" value="GAO47454.1"/>
    <property type="molecule type" value="Genomic_DNA"/>
</dbReference>
<evidence type="ECO:0000256" key="17">
    <source>
        <dbReference type="ARBA" id="ARBA00041823"/>
    </source>
</evidence>
<reference evidence="23 24" key="2">
    <citation type="journal article" date="2014" name="J. Gen. Appl. Microbiol.">
        <title>The early diverging ascomycetous budding yeast Saitoella complicata has three histone deacetylases belonging to the Clr6, Hos2, and Rpd3 lineages.</title>
        <authorList>
            <person name="Nishida H."/>
            <person name="Matsumoto T."/>
            <person name="Kondo S."/>
            <person name="Hamamoto M."/>
            <person name="Yoshikawa H."/>
        </authorList>
    </citation>
    <scope>NUCLEOTIDE SEQUENCE [LARGE SCALE GENOMIC DNA]</scope>
    <source>
        <strain evidence="23 24">NRRL Y-17804</strain>
    </source>
</reference>
<keyword evidence="9" id="KW-0547">Nucleotide-binding</keyword>
<dbReference type="GO" id="GO:0008353">
    <property type="term" value="F:RNA polymerase II CTD heptapeptide repeat kinase activity"/>
    <property type="evidence" value="ECO:0007669"/>
    <property type="project" value="UniProtKB-EC"/>
</dbReference>
<dbReference type="GO" id="GO:0016592">
    <property type="term" value="C:mediator complex"/>
    <property type="evidence" value="ECO:0007669"/>
    <property type="project" value="TreeGrafter"/>
</dbReference>
<evidence type="ECO:0000256" key="4">
    <source>
        <dbReference type="ARBA" id="ARBA00012425"/>
    </source>
</evidence>
<evidence type="ECO:0000313" key="24">
    <source>
        <dbReference type="Proteomes" id="UP000033140"/>
    </source>
</evidence>
<evidence type="ECO:0000256" key="6">
    <source>
        <dbReference type="ARBA" id="ARBA00022527"/>
    </source>
</evidence>
<dbReference type="SMART" id="SM00220">
    <property type="entry name" value="S_TKc"/>
    <property type="match status" value="1"/>
</dbReference>
<dbReference type="EC" id="2.7.11.22" evidence="4"/>
<keyword evidence="14" id="KW-0010">Activator</keyword>
<dbReference type="Pfam" id="PF00069">
    <property type="entry name" value="Pkinase"/>
    <property type="match status" value="1"/>
</dbReference>
<keyword evidence="6" id="KW-0723">Serine/threonine-protein kinase</keyword>
<evidence type="ECO:0000256" key="9">
    <source>
        <dbReference type="ARBA" id="ARBA00022741"/>
    </source>
</evidence>
<evidence type="ECO:0000256" key="5">
    <source>
        <dbReference type="ARBA" id="ARBA00022491"/>
    </source>
</evidence>
<keyword evidence="24" id="KW-1185">Reference proteome</keyword>
<evidence type="ECO:0000256" key="20">
    <source>
        <dbReference type="ARBA" id="ARBA00049280"/>
    </source>
</evidence>
<dbReference type="PROSITE" id="PS50011">
    <property type="entry name" value="PROTEIN_KINASE_DOM"/>
    <property type="match status" value="1"/>
</dbReference>
<keyword evidence="16" id="KW-0539">Nucleus</keyword>
<name>A0A0E9NCA0_SAICN</name>
<keyword evidence="10" id="KW-0418">Kinase</keyword>
<keyword evidence="5" id="KW-0678">Repressor</keyword>
<evidence type="ECO:0000256" key="1">
    <source>
        <dbReference type="ARBA" id="ARBA00004123"/>
    </source>
</evidence>
<evidence type="ECO:0000256" key="16">
    <source>
        <dbReference type="ARBA" id="ARBA00023242"/>
    </source>
</evidence>
<evidence type="ECO:0000256" key="3">
    <source>
        <dbReference type="ARBA" id="ARBA00012409"/>
    </source>
</evidence>
<evidence type="ECO:0000256" key="18">
    <source>
        <dbReference type="ARBA" id="ARBA00047811"/>
    </source>
</evidence>
<dbReference type="FunFam" id="1.10.510.10:FF:000408">
    <property type="entry name" value="Serine/threonine-protein kinase SSN3"/>
    <property type="match status" value="1"/>
</dbReference>
<keyword evidence="7" id="KW-0808">Transferase</keyword>
<comment type="catalytic activity">
    <reaction evidence="18">
        <text>L-threonyl-[protein] + ATP = O-phospho-L-threonyl-[protein] + ADP + H(+)</text>
        <dbReference type="Rhea" id="RHEA:46608"/>
        <dbReference type="Rhea" id="RHEA-COMP:11060"/>
        <dbReference type="Rhea" id="RHEA-COMP:11605"/>
        <dbReference type="ChEBI" id="CHEBI:15378"/>
        <dbReference type="ChEBI" id="CHEBI:30013"/>
        <dbReference type="ChEBI" id="CHEBI:30616"/>
        <dbReference type="ChEBI" id="CHEBI:61977"/>
        <dbReference type="ChEBI" id="CHEBI:456216"/>
        <dbReference type="EC" id="2.7.11.22"/>
    </reaction>
</comment>
<dbReference type="Gene3D" id="3.30.200.20">
    <property type="entry name" value="Phosphorylase Kinase, domain 1"/>
    <property type="match status" value="1"/>
</dbReference>